<sequence>MAAKKKLSAKVRQAVAKAKPKKTFFIIQMPEDQDEAPHWLFWMLLIVFVALLVSIVWQGLALSSSVQAYLPYL</sequence>
<protein>
    <submittedName>
        <fullName evidence="2">Uncharacterized protein</fullName>
    </submittedName>
</protein>
<organism evidence="2 3">
    <name type="scientific">candidate division Kazan bacterium GW2011_GWB1_52_7</name>
    <dbReference type="NCBI Taxonomy" id="1620414"/>
    <lineage>
        <taxon>Bacteria</taxon>
        <taxon>Bacteria division Kazan-3B-28</taxon>
    </lineage>
</organism>
<proteinExistence type="predicted"/>
<evidence type="ECO:0000313" key="3">
    <source>
        <dbReference type="Proteomes" id="UP000034913"/>
    </source>
</evidence>
<accession>A0A0G2A4M2</accession>
<reference evidence="2 3" key="1">
    <citation type="journal article" date="2015" name="Nature">
        <title>rRNA introns, odd ribosomes, and small enigmatic genomes across a large radiation of phyla.</title>
        <authorList>
            <person name="Brown C.T."/>
            <person name="Hug L.A."/>
            <person name="Thomas B.C."/>
            <person name="Sharon I."/>
            <person name="Castelle C.J."/>
            <person name="Singh A."/>
            <person name="Wilkins M.J."/>
            <person name="Williams K.H."/>
            <person name="Banfield J.F."/>
        </authorList>
    </citation>
    <scope>NUCLEOTIDE SEQUENCE [LARGE SCALE GENOMIC DNA]</scope>
</reference>
<dbReference type="Proteomes" id="UP000034913">
    <property type="component" value="Unassembled WGS sequence"/>
</dbReference>
<keyword evidence="1" id="KW-0472">Membrane</keyword>
<dbReference type="AlphaFoldDB" id="A0A0G2A4M2"/>
<keyword evidence="1" id="KW-0812">Transmembrane</keyword>
<keyword evidence="1" id="KW-1133">Transmembrane helix</keyword>
<feature type="transmembrane region" description="Helical" evidence="1">
    <location>
        <begin position="39"/>
        <end position="60"/>
    </location>
</feature>
<evidence type="ECO:0000313" key="2">
    <source>
        <dbReference type="EMBL" id="KKW27184.1"/>
    </source>
</evidence>
<gene>
    <name evidence="2" type="ORF">VF00_C0001G0119</name>
</gene>
<name>A0A0G2A4M2_UNCK3</name>
<comment type="caution">
    <text evidence="2">The sequence shown here is derived from an EMBL/GenBank/DDBJ whole genome shotgun (WGS) entry which is preliminary data.</text>
</comment>
<dbReference type="EMBL" id="LCRB01000001">
    <property type="protein sequence ID" value="KKW27184.1"/>
    <property type="molecule type" value="Genomic_DNA"/>
</dbReference>
<evidence type="ECO:0000256" key="1">
    <source>
        <dbReference type="SAM" id="Phobius"/>
    </source>
</evidence>